<dbReference type="STRING" id="573413.Spirs_1364"/>
<dbReference type="Pfam" id="PF12833">
    <property type="entry name" value="HTH_18"/>
    <property type="match status" value="1"/>
</dbReference>
<dbReference type="InterPro" id="IPR009057">
    <property type="entry name" value="Homeodomain-like_sf"/>
</dbReference>
<accession>E1R469</accession>
<dbReference type="GO" id="GO:0000160">
    <property type="term" value="P:phosphorelay signal transduction system"/>
    <property type="evidence" value="ECO:0007669"/>
    <property type="project" value="InterPro"/>
</dbReference>
<dbReference type="CDD" id="cd17536">
    <property type="entry name" value="REC_YesN-like"/>
    <property type="match status" value="1"/>
</dbReference>
<dbReference type="Proteomes" id="UP000002318">
    <property type="component" value="Chromosome"/>
</dbReference>
<sequence>MYSVLIVEDEPYLRQELVETVPWERHGFRVVAEAGTEEEAEALYQEHRPDLVVTDIRLPAGSGLDLLQRTSPRVAIVITGHDEFDYARRAIRLGVVDFLLKPIDDAELEGALRRCQLLLAGKPPLPDTAPASLITDDMENYDSRERHVVAAEDFIRRRYREDISLSAAASELGLSESYLSRIIRDLRNRTFVEMLTSYRLRAAVELLGDQRLRVGEIASLCGFRDQGYFARTFKRSFGLSPTLYRSRIQSVDGRVGKEGF</sequence>
<dbReference type="Gene3D" id="3.40.50.2300">
    <property type="match status" value="1"/>
</dbReference>
<dbReference type="PROSITE" id="PS50110">
    <property type="entry name" value="RESPONSE_REGULATORY"/>
    <property type="match status" value="1"/>
</dbReference>
<dbReference type="PROSITE" id="PS01124">
    <property type="entry name" value="HTH_ARAC_FAMILY_2"/>
    <property type="match status" value="1"/>
</dbReference>
<reference evidence="7 8" key="1">
    <citation type="journal article" date="2010" name="Stand. Genomic Sci.">
        <title>Complete genome sequence of Spirochaeta smaragdinae type strain (SEBR 4228).</title>
        <authorList>
            <person name="Mavromatis K."/>
            <person name="Yasawong M."/>
            <person name="Chertkov O."/>
            <person name="Lapidus A."/>
            <person name="Lucas S."/>
            <person name="Nolan M."/>
            <person name="Del Rio T.G."/>
            <person name="Tice H."/>
            <person name="Cheng J.F."/>
            <person name="Pitluck S."/>
            <person name="Liolios K."/>
            <person name="Ivanova N."/>
            <person name="Tapia R."/>
            <person name="Han C."/>
            <person name="Bruce D."/>
            <person name="Goodwin L."/>
            <person name="Pati A."/>
            <person name="Chen A."/>
            <person name="Palaniappan K."/>
            <person name="Land M."/>
            <person name="Hauser L."/>
            <person name="Chang Y.J."/>
            <person name="Jeffries C.D."/>
            <person name="Detter J.C."/>
            <person name="Rohde M."/>
            <person name="Brambilla E."/>
            <person name="Spring S."/>
            <person name="Goker M."/>
            <person name="Sikorski J."/>
            <person name="Woyke T."/>
            <person name="Bristow J."/>
            <person name="Eisen J.A."/>
            <person name="Markowitz V."/>
            <person name="Hugenholtz P."/>
            <person name="Klenk H.P."/>
            <person name="Kyrpides N.C."/>
        </authorList>
    </citation>
    <scope>NUCLEOTIDE SEQUENCE [LARGE SCALE GENOMIC DNA]</scope>
    <source>
        <strain evidence="8">DSM 11293 / JCM 15392 / SEBR 4228</strain>
    </source>
</reference>
<evidence type="ECO:0000313" key="7">
    <source>
        <dbReference type="EMBL" id="ADK80491.1"/>
    </source>
</evidence>
<dbReference type="InterPro" id="IPR018060">
    <property type="entry name" value="HTH_AraC"/>
</dbReference>
<dbReference type="SMART" id="SM00448">
    <property type="entry name" value="REC"/>
    <property type="match status" value="1"/>
</dbReference>
<evidence type="ECO:0000259" key="6">
    <source>
        <dbReference type="PROSITE" id="PS50110"/>
    </source>
</evidence>
<dbReference type="PROSITE" id="PS00041">
    <property type="entry name" value="HTH_ARAC_FAMILY_1"/>
    <property type="match status" value="1"/>
</dbReference>
<evidence type="ECO:0000256" key="4">
    <source>
        <dbReference type="PROSITE-ProRule" id="PRU00169"/>
    </source>
</evidence>
<dbReference type="eggNOG" id="COG2207">
    <property type="taxonomic scope" value="Bacteria"/>
</dbReference>
<dbReference type="GO" id="GO:0043565">
    <property type="term" value="F:sequence-specific DNA binding"/>
    <property type="evidence" value="ECO:0007669"/>
    <property type="project" value="InterPro"/>
</dbReference>
<dbReference type="eggNOG" id="COG4753">
    <property type="taxonomic scope" value="Bacteria"/>
</dbReference>
<dbReference type="InterPro" id="IPR001789">
    <property type="entry name" value="Sig_transdc_resp-reg_receiver"/>
</dbReference>
<dbReference type="EMBL" id="CP002116">
    <property type="protein sequence ID" value="ADK80491.1"/>
    <property type="molecule type" value="Genomic_DNA"/>
</dbReference>
<organism evidence="7 8">
    <name type="scientific">Sediminispirochaeta smaragdinae (strain DSM 11293 / JCM 15392 / SEBR 4228)</name>
    <name type="common">Spirochaeta smaragdinae</name>
    <dbReference type="NCBI Taxonomy" id="573413"/>
    <lineage>
        <taxon>Bacteria</taxon>
        <taxon>Pseudomonadati</taxon>
        <taxon>Spirochaetota</taxon>
        <taxon>Spirochaetia</taxon>
        <taxon>Spirochaetales</taxon>
        <taxon>Spirochaetaceae</taxon>
        <taxon>Sediminispirochaeta</taxon>
    </lineage>
</organism>
<dbReference type="PRINTS" id="PR00032">
    <property type="entry name" value="HTHARAC"/>
</dbReference>
<dbReference type="KEGG" id="ssm:Spirs_1364"/>
<name>E1R469_SEDSS</name>
<dbReference type="OrthoDB" id="360808at2"/>
<dbReference type="HOGENOM" id="CLU_000445_5_1_12"/>
<keyword evidence="1" id="KW-0805">Transcription regulation</keyword>
<dbReference type="GO" id="GO:0003700">
    <property type="term" value="F:DNA-binding transcription factor activity"/>
    <property type="evidence" value="ECO:0007669"/>
    <property type="project" value="InterPro"/>
</dbReference>
<feature type="modified residue" description="4-aspartylphosphate" evidence="4">
    <location>
        <position position="55"/>
    </location>
</feature>
<dbReference type="Pfam" id="PF00072">
    <property type="entry name" value="Response_reg"/>
    <property type="match status" value="1"/>
</dbReference>
<dbReference type="InterPro" id="IPR011006">
    <property type="entry name" value="CheY-like_superfamily"/>
</dbReference>
<dbReference type="PANTHER" id="PTHR43280:SF2">
    <property type="entry name" value="HTH-TYPE TRANSCRIPTIONAL REGULATOR EXSA"/>
    <property type="match status" value="1"/>
</dbReference>
<keyword evidence="3" id="KW-0804">Transcription</keyword>
<gene>
    <name evidence="7" type="ordered locus">Spirs_1364</name>
</gene>
<dbReference type="SUPFAM" id="SSF52172">
    <property type="entry name" value="CheY-like"/>
    <property type="match status" value="1"/>
</dbReference>
<keyword evidence="2" id="KW-0238">DNA-binding</keyword>
<evidence type="ECO:0000256" key="3">
    <source>
        <dbReference type="ARBA" id="ARBA00023163"/>
    </source>
</evidence>
<feature type="domain" description="Response regulatory" evidence="6">
    <location>
        <begin position="3"/>
        <end position="116"/>
    </location>
</feature>
<evidence type="ECO:0000259" key="5">
    <source>
        <dbReference type="PROSITE" id="PS01124"/>
    </source>
</evidence>
<dbReference type="Gene3D" id="1.10.10.60">
    <property type="entry name" value="Homeodomain-like"/>
    <property type="match status" value="2"/>
</dbReference>
<dbReference type="RefSeq" id="WP_013253955.1">
    <property type="nucleotide sequence ID" value="NC_014364.1"/>
</dbReference>
<dbReference type="SMART" id="SM00342">
    <property type="entry name" value="HTH_ARAC"/>
    <property type="match status" value="1"/>
</dbReference>
<dbReference type="InterPro" id="IPR020449">
    <property type="entry name" value="Tscrpt_reg_AraC-type_HTH"/>
</dbReference>
<proteinExistence type="predicted"/>
<dbReference type="AlphaFoldDB" id="E1R469"/>
<evidence type="ECO:0000256" key="1">
    <source>
        <dbReference type="ARBA" id="ARBA00023015"/>
    </source>
</evidence>
<evidence type="ECO:0000256" key="2">
    <source>
        <dbReference type="ARBA" id="ARBA00023125"/>
    </source>
</evidence>
<evidence type="ECO:0000313" key="8">
    <source>
        <dbReference type="Proteomes" id="UP000002318"/>
    </source>
</evidence>
<protein>
    <submittedName>
        <fullName evidence="7">Two component transcriptional regulator, AraC family</fullName>
    </submittedName>
</protein>
<dbReference type="SUPFAM" id="SSF46689">
    <property type="entry name" value="Homeodomain-like"/>
    <property type="match status" value="1"/>
</dbReference>
<dbReference type="PANTHER" id="PTHR43280">
    <property type="entry name" value="ARAC-FAMILY TRANSCRIPTIONAL REGULATOR"/>
    <property type="match status" value="1"/>
</dbReference>
<keyword evidence="8" id="KW-1185">Reference proteome</keyword>
<keyword evidence="4" id="KW-0597">Phosphoprotein</keyword>
<feature type="domain" description="HTH araC/xylS-type" evidence="5">
    <location>
        <begin position="149"/>
        <end position="247"/>
    </location>
</feature>
<dbReference type="InterPro" id="IPR018062">
    <property type="entry name" value="HTH_AraC-typ_CS"/>
</dbReference>